<sequence length="81" mass="8814">MEATVRYFYLVCIAALLTNIIKGTTGAKLKHPVGGQPQNKVRSLAQRCNYRAQCAAPLICKKSGTTCTCSPPRNFAQLCPK</sequence>
<accession>A0A224Y860</accession>
<name>A0A224Y860_9ACAR</name>
<proteinExistence type="predicted"/>
<dbReference type="EMBL" id="GFPF01001789">
    <property type="protein sequence ID" value="MAA12935.1"/>
    <property type="molecule type" value="Transcribed_RNA"/>
</dbReference>
<protein>
    <submittedName>
        <fullName evidence="1">Uncharacterized protein</fullName>
    </submittedName>
</protein>
<dbReference type="AlphaFoldDB" id="A0A224Y860"/>
<evidence type="ECO:0000313" key="1">
    <source>
        <dbReference type="EMBL" id="MAA12935.1"/>
    </source>
</evidence>
<organism evidence="1">
    <name type="scientific">Rhipicephalus zambeziensis</name>
    <dbReference type="NCBI Taxonomy" id="60191"/>
    <lineage>
        <taxon>Eukaryota</taxon>
        <taxon>Metazoa</taxon>
        <taxon>Ecdysozoa</taxon>
        <taxon>Arthropoda</taxon>
        <taxon>Chelicerata</taxon>
        <taxon>Arachnida</taxon>
        <taxon>Acari</taxon>
        <taxon>Parasitiformes</taxon>
        <taxon>Ixodida</taxon>
        <taxon>Ixodoidea</taxon>
        <taxon>Ixodidae</taxon>
        <taxon>Rhipicephalinae</taxon>
        <taxon>Rhipicephalus</taxon>
        <taxon>Rhipicephalus</taxon>
    </lineage>
</organism>
<reference evidence="1" key="1">
    <citation type="journal article" date="2017" name="Parasit. Vectors">
        <title>Sialotranscriptomics of Rhipicephalus zambeziensis reveals intricate expression profiles of secretory proteins and suggests tight temporal transcriptional regulation during blood-feeding.</title>
        <authorList>
            <person name="de Castro M.H."/>
            <person name="de Klerk D."/>
            <person name="Pienaar R."/>
            <person name="Rees D.J.G."/>
            <person name="Mans B.J."/>
        </authorList>
    </citation>
    <scope>NUCLEOTIDE SEQUENCE</scope>
    <source>
        <tissue evidence="1">Salivary glands</tissue>
    </source>
</reference>